<dbReference type="InterPro" id="IPR046805">
    <property type="entry name" value="Tra1_ring"/>
</dbReference>
<evidence type="ECO:0000256" key="1">
    <source>
        <dbReference type="SAM" id="Phobius"/>
    </source>
</evidence>
<name>A0A820I946_9BILA</name>
<reference evidence="2" key="1">
    <citation type="submission" date="2021-02" db="EMBL/GenBank/DDBJ databases">
        <authorList>
            <person name="Nowell W R."/>
        </authorList>
    </citation>
    <scope>NUCLEOTIDE SEQUENCE</scope>
</reference>
<sequence>IIMHVFNSLLKSYIIDAKYLVRQATDLLIPAIPIRIDDGYEILAYCTKKILSDDAHGNLQLIHIMTIIVRHQIIYFHVRYTLANLMIQSAQKIAGQQTNSVEQKKLAIDIIEVIIKWELRKHFEQINDQRTFNRSLIETMFVFLIRHACQINMQNMIPLSQQCIRLFKIARKFAWPNIDVKLATFERLIHQIESPNVTAHNSIAIAIDLLAFLISTFTVIQIKYTMRTLKRSLITCVSITNNAHRIKK</sequence>
<keyword evidence="1" id="KW-0472">Membrane</keyword>
<proteinExistence type="predicted"/>
<accession>A0A820I946</accession>
<protein>
    <submittedName>
        <fullName evidence="2">Uncharacterized protein</fullName>
    </submittedName>
</protein>
<keyword evidence="1" id="KW-0812">Transmembrane</keyword>
<comment type="caution">
    <text evidence="2">The sequence shown here is derived from an EMBL/GenBank/DDBJ whole genome shotgun (WGS) entry which is preliminary data.</text>
</comment>
<dbReference type="Pfam" id="PF20206">
    <property type="entry name" value="Tra1_ring"/>
    <property type="match status" value="2"/>
</dbReference>
<evidence type="ECO:0000313" key="2">
    <source>
        <dbReference type="EMBL" id="CAF4306775.1"/>
    </source>
</evidence>
<organism evidence="2 3">
    <name type="scientific">Adineta steineri</name>
    <dbReference type="NCBI Taxonomy" id="433720"/>
    <lineage>
        <taxon>Eukaryota</taxon>
        <taxon>Metazoa</taxon>
        <taxon>Spiralia</taxon>
        <taxon>Gnathifera</taxon>
        <taxon>Rotifera</taxon>
        <taxon>Eurotatoria</taxon>
        <taxon>Bdelloidea</taxon>
        <taxon>Adinetida</taxon>
        <taxon>Adinetidae</taxon>
        <taxon>Adineta</taxon>
    </lineage>
</organism>
<evidence type="ECO:0000313" key="3">
    <source>
        <dbReference type="Proteomes" id="UP000663881"/>
    </source>
</evidence>
<feature type="non-terminal residue" evidence="2">
    <location>
        <position position="248"/>
    </location>
</feature>
<feature type="non-terminal residue" evidence="2">
    <location>
        <position position="1"/>
    </location>
</feature>
<gene>
    <name evidence="2" type="ORF">OKA104_LOCUS46499</name>
</gene>
<keyword evidence="1" id="KW-1133">Transmembrane helix</keyword>
<dbReference type="EMBL" id="CAJOAY010017021">
    <property type="protein sequence ID" value="CAF4306775.1"/>
    <property type="molecule type" value="Genomic_DNA"/>
</dbReference>
<feature type="transmembrane region" description="Helical" evidence="1">
    <location>
        <begin position="203"/>
        <end position="222"/>
    </location>
</feature>
<dbReference type="AlphaFoldDB" id="A0A820I946"/>
<dbReference type="Proteomes" id="UP000663881">
    <property type="component" value="Unassembled WGS sequence"/>
</dbReference>